<evidence type="ECO:0000256" key="1">
    <source>
        <dbReference type="ARBA" id="ARBA00038310"/>
    </source>
</evidence>
<reference evidence="4 5" key="1">
    <citation type="submission" date="2019-03" db="EMBL/GenBank/DDBJ databases">
        <title>Draft genome sequences of novel Actinobacteria.</title>
        <authorList>
            <person name="Sahin N."/>
            <person name="Ay H."/>
            <person name="Saygin H."/>
        </authorList>
    </citation>
    <scope>NUCLEOTIDE SEQUENCE [LARGE SCALE GENOMIC DNA]</scope>
    <source>
        <strain evidence="4 5">5K138</strain>
    </source>
</reference>
<dbReference type="InterPro" id="IPR006680">
    <property type="entry name" value="Amidohydro-rel"/>
</dbReference>
<feature type="compositionally biased region" description="Basic residues" evidence="2">
    <location>
        <begin position="1"/>
        <end position="18"/>
    </location>
</feature>
<feature type="region of interest" description="Disordered" evidence="2">
    <location>
        <begin position="1"/>
        <end position="48"/>
    </location>
</feature>
<evidence type="ECO:0000313" key="4">
    <source>
        <dbReference type="EMBL" id="TDE08252.1"/>
    </source>
</evidence>
<feature type="domain" description="Amidohydrolase-related" evidence="3">
    <location>
        <begin position="53"/>
        <end position="299"/>
    </location>
</feature>
<dbReference type="AlphaFoldDB" id="A0A4R5D4C5"/>
<dbReference type="Proteomes" id="UP000294739">
    <property type="component" value="Unassembled WGS sequence"/>
</dbReference>
<dbReference type="EMBL" id="SMKZ01000026">
    <property type="protein sequence ID" value="TDE08252.1"/>
    <property type="molecule type" value="Genomic_DNA"/>
</dbReference>
<dbReference type="Pfam" id="PF04909">
    <property type="entry name" value="Amidohydro_2"/>
    <property type="match status" value="1"/>
</dbReference>
<dbReference type="SUPFAM" id="SSF51556">
    <property type="entry name" value="Metallo-dependent hydrolases"/>
    <property type="match status" value="1"/>
</dbReference>
<dbReference type="InParanoid" id="A0A4R5D4C5"/>
<dbReference type="OrthoDB" id="5450317at2"/>
<dbReference type="GO" id="GO:0016787">
    <property type="term" value="F:hydrolase activity"/>
    <property type="evidence" value="ECO:0007669"/>
    <property type="project" value="UniProtKB-KW"/>
</dbReference>
<dbReference type="PANTHER" id="PTHR43569">
    <property type="entry name" value="AMIDOHYDROLASE"/>
    <property type="match status" value="1"/>
</dbReference>
<comment type="similarity">
    <text evidence="1">Belongs to the metallo-dependent hydrolases superfamily.</text>
</comment>
<protein>
    <submittedName>
        <fullName evidence="4">Amidohydrolase</fullName>
    </submittedName>
</protein>
<dbReference type="InterPro" id="IPR052350">
    <property type="entry name" value="Metallo-dep_Lactonases"/>
</dbReference>
<keyword evidence="4" id="KW-0378">Hydrolase</keyword>
<evidence type="ECO:0000313" key="5">
    <source>
        <dbReference type="Proteomes" id="UP000294739"/>
    </source>
</evidence>
<comment type="caution">
    <text evidence="4">The sequence shown here is derived from an EMBL/GenBank/DDBJ whole genome shotgun (WGS) entry which is preliminary data.</text>
</comment>
<dbReference type="Gene3D" id="3.20.20.140">
    <property type="entry name" value="Metal-dependent hydrolases"/>
    <property type="match status" value="1"/>
</dbReference>
<evidence type="ECO:0000256" key="2">
    <source>
        <dbReference type="SAM" id="MobiDB-lite"/>
    </source>
</evidence>
<accession>A0A4R5D4C5</accession>
<feature type="compositionally biased region" description="Basic residues" evidence="2">
    <location>
        <begin position="38"/>
        <end position="48"/>
    </location>
</feature>
<proteinExistence type="inferred from homology"/>
<dbReference type="PANTHER" id="PTHR43569:SF2">
    <property type="entry name" value="AMIDOHYDROLASE-RELATED DOMAIN-CONTAINING PROTEIN"/>
    <property type="match status" value="1"/>
</dbReference>
<keyword evidence="5" id="KW-1185">Reference proteome</keyword>
<organism evidence="4 5">
    <name type="scientific">Jiangella asiatica</name>
    <dbReference type="NCBI Taxonomy" id="2530372"/>
    <lineage>
        <taxon>Bacteria</taxon>
        <taxon>Bacillati</taxon>
        <taxon>Actinomycetota</taxon>
        <taxon>Actinomycetes</taxon>
        <taxon>Jiangellales</taxon>
        <taxon>Jiangellaceae</taxon>
        <taxon>Jiangella</taxon>
    </lineage>
</organism>
<feature type="compositionally biased region" description="Gly residues" evidence="2">
    <location>
        <begin position="28"/>
        <end position="37"/>
    </location>
</feature>
<evidence type="ECO:0000259" key="3">
    <source>
        <dbReference type="Pfam" id="PF04909"/>
    </source>
</evidence>
<name>A0A4R5D4C5_9ACTN</name>
<sequence length="326" mass="34647">MRRSGHRGPRAGLRRRKGGTAVVRHGPTAGGAAGGQPGHRRRGGRPGPRRVIVDAHCHAWRRWPYETAPLDCTAEALLRALDEHGVDHALVVAARIGRPGAHNDDNNAYVGAAVARWPDRLSLAVEVDGHWSAEYGSAGAADRLDRVAADHPVAAVALYPAPGADGWLDHGPGADLVHRAGELGLPVSAAVTPQRRGELRNVARRHPGVTFLLHHLGLPSRGRDGGAHALADAYADLDNVYLKLSGLHYADATERFPYPGVWAGVVEPLLARLGPGRLVWGSDFPAYRQRATYTQARDVLEPSGATACPGRELIAGNTLARLLGLG</sequence>
<dbReference type="InterPro" id="IPR032466">
    <property type="entry name" value="Metal_Hydrolase"/>
</dbReference>
<gene>
    <name evidence="4" type="ORF">E1269_18265</name>
</gene>